<dbReference type="PANTHER" id="PTHR38034:SF1">
    <property type="entry name" value="INNER MEMBRANE PROTEIN YPJD"/>
    <property type="match status" value="1"/>
</dbReference>
<protein>
    <submittedName>
        <fullName evidence="3">Cytochrome C biogenesis protein</fullName>
    </submittedName>
</protein>
<feature type="transmembrane region" description="Helical" evidence="1">
    <location>
        <begin position="92"/>
        <end position="112"/>
    </location>
</feature>
<keyword evidence="4" id="KW-1185">Reference proteome</keyword>
<name>A0ABT3T1J6_9GAMM</name>
<evidence type="ECO:0000259" key="2">
    <source>
        <dbReference type="Pfam" id="PF01578"/>
    </source>
</evidence>
<reference evidence="3" key="1">
    <citation type="submission" date="2019-02" db="EMBL/GenBank/DDBJ databases">
        <authorList>
            <person name="Li S.-H."/>
        </authorList>
    </citation>
    <scope>NUCLEOTIDE SEQUENCE</scope>
    <source>
        <strain evidence="3">IMCC11814</strain>
    </source>
</reference>
<evidence type="ECO:0000313" key="4">
    <source>
        <dbReference type="Proteomes" id="UP001143304"/>
    </source>
</evidence>
<dbReference type="InterPro" id="IPR052372">
    <property type="entry name" value="YpjD/HemX"/>
</dbReference>
<dbReference type="PANTHER" id="PTHR38034">
    <property type="entry name" value="INNER MEMBRANE PROTEIN YPJD"/>
    <property type="match status" value="1"/>
</dbReference>
<keyword evidence="1" id="KW-1133">Transmembrane helix</keyword>
<dbReference type="Proteomes" id="UP001143304">
    <property type="component" value="Unassembled WGS sequence"/>
</dbReference>
<feature type="transmembrane region" description="Helical" evidence="1">
    <location>
        <begin position="241"/>
        <end position="264"/>
    </location>
</feature>
<evidence type="ECO:0000256" key="1">
    <source>
        <dbReference type="SAM" id="Phobius"/>
    </source>
</evidence>
<comment type="caution">
    <text evidence="3">The sequence shown here is derived from an EMBL/GenBank/DDBJ whole genome shotgun (WGS) entry which is preliminary data.</text>
</comment>
<keyword evidence="1" id="KW-0812">Transmembrane</keyword>
<proteinExistence type="predicted"/>
<organism evidence="3 4">
    <name type="scientific">Candidatus Marimicrobium litorale</name>
    <dbReference type="NCBI Taxonomy" id="2518991"/>
    <lineage>
        <taxon>Bacteria</taxon>
        <taxon>Pseudomonadati</taxon>
        <taxon>Pseudomonadota</taxon>
        <taxon>Gammaproteobacteria</taxon>
        <taxon>Cellvibrionales</taxon>
        <taxon>Halieaceae</taxon>
        <taxon>Marimicrobium</taxon>
    </lineage>
</organism>
<gene>
    <name evidence="3" type="ORF">EYC82_01245</name>
</gene>
<feature type="transmembrane region" description="Helical" evidence="1">
    <location>
        <begin position="132"/>
        <end position="150"/>
    </location>
</feature>
<evidence type="ECO:0000313" key="3">
    <source>
        <dbReference type="EMBL" id="MCX2975979.1"/>
    </source>
</evidence>
<feature type="transmembrane region" description="Helical" evidence="1">
    <location>
        <begin position="35"/>
        <end position="52"/>
    </location>
</feature>
<feature type="transmembrane region" description="Helical" evidence="1">
    <location>
        <begin position="211"/>
        <end position="229"/>
    </location>
</feature>
<feature type="transmembrane region" description="Helical" evidence="1">
    <location>
        <begin position="6"/>
        <end position="23"/>
    </location>
</feature>
<dbReference type="EMBL" id="SHNO01000001">
    <property type="protein sequence ID" value="MCX2975979.1"/>
    <property type="molecule type" value="Genomic_DNA"/>
</dbReference>
<dbReference type="RefSeq" id="WP_279247736.1">
    <property type="nucleotide sequence ID" value="NZ_SHNO01000001.1"/>
</dbReference>
<feature type="transmembrane region" description="Helical" evidence="1">
    <location>
        <begin position="64"/>
        <end position="85"/>
    </location>
</feature>
<dbReference type="Pfam" id="PF01578">
    <property type="entry name" value="Cytochrom_C_asm"/>
    <property type="match status" value="1"/>
</dbReference>
<feature type="transmembrane region" description="Helical" evidence="1">
    <location>
        <begin position="180"/>
        <end position="199"/>
    </location>
</feature>
<keyword evidence="1" id="KW-0472">Membrane</keyword>
<dbReference type="InterPro" id="IPR002541">
    <property type="entry name" value="Cyt_c_assembly"/>
</dbReference>
<accession>A0ABT3T1J6</accession>
<sequence>MPATLLAPLCALLYLAATGLQLLQLSQHNQKINRSVGALGLAALVTHGLVVWEIVFRSTGADFSFFRVTALIFLVINLACVASLTRRPMQNLLIVLFPLSALAVNVSTFAPATSSAVSPLNGGMVLHISSSILAYSVLTLATLQAAVLALQDHQLKHRHTRGIIQILPPLQSMEAMLFELLWIGLGLLSIAIVSGALFIDDIFAQSLVHKTVLTIAAWLLFATLLWGHYRLGWRSKTAVRLTLAGFALLMLAFFGSKLVLELILQKA</sequence>
<feature type="domain" description="Cytochrome c assembly protein" evidence="2">
    <location>
        <begin position="39"/>
        <end position="263"/>
    </location>
</feature>